<proteinExistence type="inferred from homology"/>
<dbReference type="PANTHER" id="PTHR33375:SF1">
    <property type="entry name" value="CHROMOSOME-PARTITIONING PROTEIN PARB-RELATED"/>
    <property type="match status" value="1"/>
</dbReference>
<gene>
    <name evidence="4" type="ORF">RLDS_01260</name>
</gene>
<dbReference type="SMART" id="SM00470">
    <property type="entry name" value="ParB"/>
    <property type="match status" value="1"/>
</dbReference>
<name>T0HRP4_9SPHN</name>
<dbReference type="NCBIfam" id="TIGR00180">
    <property type="entry name" value="parB_part"/>
    <property type="match status" value="1"/>
</dbReference>
<dbReference type="EMBL" id="ATDP01000036">
    <property type="protein sequence ID" value="EQB19041.1"/>
    <property type="molecule type" value="Genomic_DNA"/>
</dbReference>
<dbReference type="GO" id="GO:0003677">
    <property type="term" value="F:DNA binding"/>
    <property type="evidence" value="ECO:0007669"/>
    <property type="project" value="InterPro"/>
</dbReference>
<feature type="domain" description="ParB-like N-terminal" evidence="3">
    <location>
        <begin position="54"/>
        <end position="155"/>
    </location>
</feature>
<feature type="region of interest" description="Disordered" evidence="2">
    <location>
        <begin position="1"/>
        <end position="26"/>
    </location>
</feature>
<dbReference type="PATRIC" id="fig|1331060.3.peg.225"/>
<dbReference type="InterPro" id="IPR004437">
    <property type="entry name" value="ParB/RepB/Spo0J"/>
</dbReference>
<dbReference type="GO" id="GO:0007059">
    <property type="term" value="P:chromosome segregation"/>
    <property type="evidence" value="ECO:0007669"/>
    <property type="project" value="TreeGrafter"/>
</dbReference>
<dbReference type="InterPro" id="IPR040873">
    <property type="entry name" value="SoPB_HTH"/>
</dbReference>
<comment type="similarity">
    <text evidence="1">Belongs to the ParB family.</text>
</comment>
<reference evidence="4 5" key="1">
    <citation type="journal article" date="2013" name="Genome Announc.">
        <title>Draft Genome Sequence of Sphingobium lactosutens Strain DS20T, Isolated from a Hexachlorocyclohexane Dumpsite.</title>
        <authorList>
            <person name="Kumar R."/>
            <person name="Dwivedi V."/>
            <person name="Negi V."/>
            <person name="Khurana J.P."/>
            <person name="Lal R."/>
        </authorList>
    </citation>
    <scope>NUCLEOTIDE SEQUENCE [LARGE SCALE GENOMIC DNA]</scope>
    <source>
        <strain evidence="4 5">DS20</strain>
    </source>
</reference>
<dbReference type="InterPro" id="IPR003115">
    <property type="entry name" value="ParB_N"/>
</dbReference>
<protein>
    <submittedName>
        <fullName evidence="4">Chromosome partitioning protein ParB</fullName>
    </submittedName>
</protein>
<dbReference type="SUPFAM" id="SSF109709">
    <property type="entry name" value="KorB DNA-binding domain-like"/>
    <property type="match status" value="1"/>
</dbReference>
<dbReference type="Gene3D" id="1.10.10.2830">
    <property type="match status" value="1"/>
</dbReference>
<dbReference type="PANTHER" id="PTHR33375">
    <property type="entry name" value="CHROMOSOME-PARTITIONING PROTEIN PARB-RELATED"/>
    <property type="match status" value="1"/>
</dbReference>
<keyword evidence="5" id="KW-1185">Reference proteome</keyword>
<evidence type="ECO:0000313" key="4">
    <source>
        <dbReference type="EMBL" id="EQB19041.1"/>
    </source>
</evidence>
<evidence type="ECO:0000313" key="5">
    <source>
        <dbReference type="Proteomes" id="UP000015531"/>
    </source>
</evidence>
<comment type="caution">
    <text evidence="4">The sequence shown here is derived from an EMBL/GenBank/DDBJ whole genome shotgun (WGS) entry which is preliminary data.</text>
</comment>
<sequence>MMSKGNRGFGSSLTEGLDEAAEPDTAAPAEGIMASRSQALARIASGKVVTDRTEWVDPARCRPWRLHNRDLDHLNEETCRDLIDAFLSAKKQRIPAIVRRLQGDPDFDFEIIAGVRRWWTVKWLREHHHPEYDYLVTIQSVSDEEAFRVSDIENRSRKDISDWERAKEYSRALAEFYNGSQAEMAEHLKISRSWLSRLLDVARLPQSIVAAFSDPHDITVRIARDVKPLSVDAKMLPLMEAEARLIESERADLGAKLPGAEVAKRLVRATVAPKQKGGAEVELKAKNGRAMLRYTRGSRGGLSLKVLPRSGASTDEVLESIRSLLEP</sequence>
<dbReference type="AlphaFoldDB" id="T0HRP4"/>
<accession>T0HRP4</accession>
<dbReference type="eggNOG" id="COG1475">
    <property type="taxonomic scope" value="Bacteria"/>
</dbReference>
<dbReference type="InterPro" id="IPR050336">
    <property type="entry name" value="Chromosome_partition/occlusion"/>
</dbReference>
<organism evidence="4 5">
    <name type="scientific">Sphingobium lactosutens DS20</name>
    <dbReference type="NCBI Taxonomy" id="1331060"/>
    <lineage>
        <taxon>Bacteria</taxon>
        <taxon>Pseudomonadati</taxon>
        <taxon>Pseudomonadota</taxon>
        <taxon>Alphaproteobacteria</taxon>
        <taxon>Sphingomonadales</taxon>
        <taxon>Sphingomonadaceae</taxon>
        <taxon>Sphingobium</taxon>
    </lineage>
</organism>
<dbReference type="Proteomes" id="UP000015531">
    <property type="component" value="Unassembled WGS sequence"/>
</dbReference>
<dbReference type="InterPro" id="IPR036086">
    <property type="entry name" value="ParB/Sulfiredoxin_sf"/>
</dbReference>
<evidence type="ECO:0000256" key="1">
    <source>
        <dbReference type="ARBA" id="ARBA00006295"/>
    </source>
</evidence>
<evidence type="ECO:0000259" key="3">
    <source>
        <dbReference type="SMART" id="SM00470"/>
    </source>
</evidence>
<dbReference type="SUPFAM" id="SSF110849">
    <property type="entry name" value="ParB/Sulfiredoxin"/>
    <property type="match status" value="1"/>
</dbReference>
<dbReference type="Pfam" id="PF18090">
    <property type="entry name" value="SoPB_HTH"/>
    <property type="match status" value="1"/>
</dbReference>
<evidence type="ECO:0000256" key="2">
    <source>
        <dbReference type="SAM" id="MobiDB-lite"/>
    </source>
</evidence>
<dbReference type="GO" id="GO:0005694">
    <property type="term" value="C:chromosome"/>
    <property type="evidence" value="ECO:0007669"/>
    <property type="project" value="TreeGrafter"/>
</dbReference>